<organism evidence="11 12">
    <name type="scientific">Helicobacter jaachi</name>
    <dbReference type="NCBI Taxonomy" id="1677920"/>
    <lineage>
        <taxon>Bacteria</taxon>
        <taxon>Pseudomonadati</taxon>
        <taxon>Campylobacterota</taxon>
        <taxon>Epsilonproteobacteria</taxon>
        <taxon>Campylobacterales</taxon>
        <taxon>Helicobacteraceae</taxon>
        <taxon>Helicobacter</taxon>
    </lineage>
</organism>
<dbReference type="STRING" id="1677920.LS71_09390"/>
<dbReference type="Gene3D" id="3.90.980.10">
    <property type="entry name" value="DNA primase, catalytic core, N-terminal domain"/>
    <property type="match status" value="1"/>
</dbReference>
<evidence type="ECO:0000256" key="1">
    <source>
        <dbReference type="ARBA" id="ARBA00022478"/>
    </source>
</evidence>
<dbReference type="GO" id="GO:1990077">
    <property type="term" value="C:primosome complex"/>
    <property type="evidence" value="ECO:0007669"/>
    <property type="project" value="UniProtKB-KW"/>
</dbReference>
<evidence type="ECO:0000256" key="2">
    <source>
        <dbReference type="ARBA" id="ARBA00022515"/>
    </source>
</evidence>
<dbReference type="OrthoDB" id="9803773at2"/>
<evidence type="ECO:0000256" key="7">
    <source>
        <dbReference type="ARBA" id="ARBA00022771"/>
    </source>
</evidence>
<evidence type="ECO:0000256" key="4">
    <source>
        <dbReference type="ARBA" id="ARBA00022695"/>
    </source>
</evidence>
<dbReference type="InterPro" id="IPR006171">
    <property type="entry name" value="TOPRIM_dom"/>
</dbReference>
<dbReference type="InterPro" id="IPR037068">
    <property type="entry name" value="DNA_primase_core_N_sf"/>
</dbReference>
<dbReference type="Pfam" id="PF08275">
    <property type="entry name" value="DNAG_N"/>
    <property type="match status" value="1"/>
</dbReference>
<keyword evidence="2" id="KW-0639">Primosome</keyword>
<dbReference type="SMART" id="SM00493">
    <property type="entry name" value="TOPRIM"/>
    <property type="match status" value="1"/>
</dbReference>
<sequence>MSFLLGVNQMEHFKAKLNIIDVVQYFIPLRKKGINHFASCPFHSEKSDSFCVSEFKQMYHCFGCGESGDAIKFVQMYKKIDFKEAVQELCDIFNLQSPLNQTSKHASSKFKDFSQKCKDLSARFYANLQKRKDIQNYLLNRGFNMQTCAAYNIGFCEGVEDILHFFSPAQAQEIGLITSFAQNELLSAQNTDKSAHKAQNPAQNIIEFAPLPFAPASWCQNTDKSAAAVSARRVLARSRNSAALPLIAEKKKRRFYLFGAKGSGEGINPFSFCDEKFKEVNTKNLSQNSLKAKTPFKNRIIITLFNRNHQAIGFVGRTHPYANFLKSPKYLNSKESFLYQKSLNLYNFSRAKQEISKMGKVLVVEGYFDAIAANLLGIKNCVATGGTAFNDKFLSALLALNAQITFLFDSDSSGQEANLRACAVLLKNHIYDARVCVIENLNAKGTRVKDLGEVLELRQKPRFIFHSLLGFFIHKNLEKCASPAQKDSFLNTLKDMIIKEQNFYQKDYLVSEVCAHTGVPREYFLSQKVKNTTHLGQMEAFLCALVQDEDNYYIAKNILLLKSLPQDIQAPVAQYLQDKTLGSLQKYAFLEQKAGYNFEFAIYNLHLRYFERALAQAKARKDIAQILSAQDEIKALKSRLCAKF</sequence>
<keyword evidence="3" id="KW-0808">Transferase</keyword>
<dbReference type="Pfam" id="PF01807">
    <property type="entry name" value="Zn_ribbon_DnaG"/>
    <property type="match status" value="1"/>
</dbReference>
<evidence type="ECO:0000313" key="12">
    <source>
        <dbReference type="Proteomes" id="UP000029733"/>
    </source>
</evidence>
<dbReference type="GO" id="GO:0006269">
    <property type="term" value="P:DNA replication, synthesis of primer"/>
    <property type="evidence" value="ECO:0007669"/>
    <property type="project" value="UniProtKB-KW"/>
</dbReference>
<dbReference type="InterPro" id="IPR013264">
    <property type="entry name" value="DNAG_N"/>
</dbReference>
<dbReference type="AlphaFoldDB" id="A0A4U8T5Z4"/>
<dbReference type="InterPro" id="IPR002694">
    <property type="entry name" value="Znf_CHC2"/>
</dbReference>
<dbReference type="InterPro" id="IPR050219">
    <property type="entry name" value="DnaG_primase"/>
</dbReference>
<keyword evidence="9" id="KW-0804">Transcription</keyword>
<keyword evidence="7" id="KW-0863">Zinc-finger</keyword>
<evidence type="ECO:0000256" key="9">
    <source>
        <dbReference type="ARBA" id="ARBA00023163"/>
    </source>
</evidence>
<dbReference type="Gene3D" id="3.90.580.10">
    <property type="entry name" value="Zinc finger, CHC2-type domain"/>
    <property type="match status" value="1"/>
</dbReference>
<gene>
    <name evidence="11" type="ORF">LS71_008870</name>
</gene>
<keyword evidence="12" id="KW-1185">Reference proteome</keyword>
<dbReference type="PROSITE" id="PS50880">
    <property type="entry name" value="TOPRIM"/>
    <property type="match status" value="1"/>
</dbReference>
<dbReference type="SUPFAM" id="SSF57783">
    <property type="entry name" value="Zinc beta-ribbon"/>
    <property type="match status" value="1"/>
</dbReference>
<keyword evidence="5" id="KW-0235">DNA replication</keyword>
<dbReference type="EMBL" id="JRPR02000013">
    <property type="protein sequence ID" value="TLD94923.1"/>
    <property type="molecule type" value="Genomic_DNA"/>
</dbReference>
<dbReference type="PANTHER" id="PTHR30313:SF2">
    <property type="entry name" value="DNA PRIMASE"/>
    <property type="match status" value="1"/>
</dbReference>
<dbReference type="GO" id="GO:0005737">
    <property type="term" value="C:cytoplasm"/>
    <property type="evidence" value="ECO:0007669"/>
    <property type="project" value="TreeGrafter"/>
</dbReference>
<dbReference type="Pfam" id="PF13155">
    <property type="entry name" value="Toprim_2"/>
    <property type="match status" value="1"/>
</dbReference>
<dbReference type="RefSeq" id="WP_138109921.1">
    <property type="nucleotide sequence ID" value="NZ_JRPR02000013.1"/>
</dbReference>
<proteinExistence type="predicted"/>
<protein>
    <submittedName>
        <fullName evidence="11">Toprim domain-containing protein</fullName>
    </submittedName>
</protein>
<dbReference type="Proteomes" id="UP000029733">
    <property type="component" value="Unassembled WGS sequence"/>
</dbReference>
<keyword evidence="4" id="KW-0548">Nucleotidyltransferase</keyword>
<reference evidence="11 12" key="1">
    <citation type="journal article" date="2014" name="Genome Announc.">
        <title>Draft genome sequences of eight enterohepatic helicobacter species isolated from both laboratory and wild rodents.</title>
        <authorList>
            <person name="Sheh A."/>
            <person name="Shen Z."/>
            <person name="Fox J.G."/>
        </authorList>
    </citation>
    <scope>NUCLEOTIDE SEQUENCE [LARGE SCALE GENOMIC DNA]</scope>
    <source>
        <strain evidence="11 12">MIT 09-6949</strain>
    </source>
</reference>
<keyword evidence="1" id="KW-0240">DNA-directed RNA polymerase</keyword>
<keyword evidence="6" id="KW-0479">Metal-binding</keyword>
<evidence type="ECO:0000259" key="10">
    <source>
        <dbReference type="PROSITE" id="PS50880"/>
    </source>
</evidence>
<dbReference type="GO" id="GO:0003899">
    <property type="term" value="F:DNA-directed RNA polymerase activity"/>
    <property type="evidence" value="ECO:0007669"/>
    <property type="project" value="InterPro"/>
</dbReference>
<feature type="domain" description="Toprim" evidence="10">
    <location>
        <begin position="359"/>
        <end position="441"/>
    </location>
</feature>
<dbReference type="InterPro" id="IPR034151">
    <property type="entry name" value="TOPRIM_DnaG_bac"/>
</dbReference>
<dbReference type="SUPFAM" id="SSF56731">
    <property type="entry name" value="DNA primase core"/>
    <property type="match status" value="1"/>
</dbReference>
<accession>A0A4U8T5Z4</accession>
<dbReference type="GO" id="GO:0003677">
    <property type="term" value="F:DNA binding"/>
    <property type="evidence" value="ECO:0007669"/>
    <property type="project" value="InterPro"/>
</dbReference>
<dbReference type="SMART" id="SM00400">
    <property type="entry name" value="ZnF_CHCC"/>
    <property type="match status" value="1"/>
</dbReference>
<dbReference type="InterPro" id="IPR036977">
    <property type="entry name" value="DNA_primase_Znf_CHC2"/>
</dbReference>
<name>A0A4U8T5Z4_9HELI</name>
<evidence type="ECO:0000313" key="11">
    <source>
        <dbReference type="EMBL" id="TLD94923.1"/>
    </source>
</evidence>
<dbReference type="PANTHER" id="PTHR30313">
    <property type="entry name" value="DNA PRIMASE"/>
    <property type="match status" value="1"/>
</dbReference>
<dbReference type="GO" id="GO:0008270">
    <property type="term" value="F:zinc ion binding"/>
    <property type="evidence" value="ECO:0007669"/>
    <property type="project" value="UniProtKB-KW"/>
</dbReference>
<evidence type="ECO:0000256" key="3">
    <source>
        <dbReference type="ARBA" id="ARBA00022679"/>
    </source>
</evidence>
<dbReference type="Gene3D" id="3.40.1360.10">
    <property type="match status" value="1"/>
</dbReference>
<evidence type="ECO:0000256" key="8">
    <source>
        <dbReference type="ARBA" id="ARBA00022833"/>
    </source>
</evidence>
<comment type="caution">
    <text evidence="11">The sequence shown here is derived from an EMBL/GenBank/DDBJ whole genome shotgun (WGS) entry which is preliminary data.</text>
</comment>
<dbReference type="CDD" id="cd03364">
    <property type="entry name" value="TOPRIM_DnaG_primases"/>
    <property type="match status" value="1"/>
</dbReference>
<evidence type="ECO:0000256" key="5">
    <source>
        <dbReference type="ARBA" id="ARBA00022705"/>
    </source>
</evidence>
<dbReference type="GO" id="GO:0000428">
    <property type="term" value="C:DNA-directed RNA polymerase complex"/>
    <property type="evidence" value="ECO:0007669"/>
    <property type="project" value="UniProtKB-KW"/>
</dbReference>
<evidence type="ECO:0000256" key="6">
    <source>
        <dbReference type="ARBA" id="ARBA00022723"/>
    </source>
</evidence>
<keyword evidence="8" id="KW-0862">Zinc</keyword>